<dbReference type="eggNOG" id="COG1028">
    <property type="taxonomic scope" value="Bacteria"/>
</dbReference>
<feature type="region of interest" description="Disordered" evidence="6">
    <location>
        <begin position="256"/>
        <end position="279"/>
    </location>
</feature>
<feature type="compositionally biased region" description="Basic and acidic residues" evidence="6">
    <location>
        <begin position="263"/>
        <end position="279"/>
    </location>
</feature>
<evidence type="ECO:0000256" key="4">
    <source>
        <dbReference type="ARBA" id="ARBA00023098"/>
    </source>
</evidence>
<dbReference type="PANTHER" id="PTHR43180:SF28">
    <property type="entry name" value="NAD(P)-BINDING ROSSMANN-FOLD SUPERFAMILY PROTEIN"/>
    <property type="match status" value="1"/>
</dbReference>
<sequence length="279" mass="28282">MGQRLANKVAVITGGASGIGAESVRLFVSEGAKVVIADLQDEAGAELAESLGDAAFYQHCDVTSEDQVAAIMEAAQSRFGRLDAVFHSAGIVGAVGPIATTPANEWQFSIDVLLTGTFYAMKHASKIMAEQGSGSIISMASTAGILGGLGPHAYTAAKHGVVGLTKSVATEVAGKGVRVNCIAAAAMATPMVANVLTGDPNDIAGAERLLAEGSPLRGRPGLARDVANAALWLASDDSGYTTGHTLTTDAGITVGATTDGPEFAERQPIMREAGKSGLD</sequence>
<dbReference type="STRING" id="565045.NOR51B_2207"/>
<evidence type="ECO:0000256" key="1">
    <source>
        <dbReference type="ARBA" id="ARBA00006484"/>
    </source>
</evidence>
<dbReference type="Gene3D" id="3.40.50.720">
    <property type="entry name" value="NAD(P)-binding Rossmann-like Domain"/>
    <property type="match status" value="1"/>
</dbReference>
<dbReference type="PRINTS" id="PR00081">
    <property type="entry name" value="GDHRDH"/>
</dbReference>
<gene>
    <name evidence="7" type="ORF">NOR51B_2207</name>
</gene>
<dbReference type="InterPro" id="IPR036291">
    <property type="entry name" value="NAD(P)-bd_dom_sf"/>
</dbReference>
<reference evidence="8" key="1">
    <citation type="journal article" date="2013" name="BMC Microbiol.">
        <title>Taxonomy and evolution of bacteriochlorophyll a-containing members of the OM60/NOR5 clade of marine gammaproteobacteria: description of Luminiphilus syltensis gen. nov., sp. nov., reclassification of Haliea rubra as Pseudohaliea rubra gen. nov., comb. nov., and emendation of Chromatocurvus halotolerans.</title>
        <authorList>
            <person name="Spring S."/>
            <person name="Riedel T."/>
            <person name="Sproer C."/>
            <person name="Yan S."/>
            <person name="Harder J."/>
            <person name="Fuchs B.M."/>
        </authorList>
    </citation>
    <scope>NUCLEOTIDE SEQUENCE [LARGE SCALE GENOMIC DNA]</scope>
    <source>
        <strain evidence="8">NOR51-B</strain>
    </source>
</reference>
<keyword evidence="5" id="KW-0753">Steroid metabolism</keyword>
<proteinExistence type="inferred from homology"/>
<dbReference type="FunFam" id="3.40.50.720:FF:000084">
    <property type="entry name" value="Short-chain dehydrogenase reductase"/>
    <property type="match status" value="1"/>
</dbReference>
<accession>B8KQF2</accession>
<keyword evidence="2 7" id="KW-0560">Oxidoreductase</keyword>
<evidence type="ECO:0000313" key="7">
    <source>
        <dbReference type="EMBL" id="EED36258.1"/>
    </source>
</evidence>
<evidence type="ECO:0000256" key="2">
    <source>
        <dbReference type="ARBA" id="ARBA00023002"/>
    </source>
</evidence>
<dbReference type="EC" id="1.1.1.288" evidence="7"/>
<dbReference type="Pfam" id="PF13561">
    <property type="entry name" value="adh_short_C2"/>
    <property type="match status" value="1"/>
</dbReference>
<keyword evidence="8" id="KW-1185">Reference proteome</keyword>
<evidence type="ECO:0000313" key="8">
    <source>
        <dbReference type="Proteomes" id="UP000004699"/>
    </source>
</evidence>
<organism evidence="7 8">
    <name type="scientific">Luminiphilus syltensis NOR5-1B</name>
    <dbReference type="NCBI Taxonomy" id="565045"/>
    <lineage>
        <taxon>Bacteria</taxon>
        <taxon>Pseudomonadati</taxon>
        <taxon>Pseudomonadota</taxon>
        <taxon>Gammaproteobacteria</taxon>
        <taxon>Cellvibrionales</taxon>
        <taxon>Halieaceae</taxon>
        <taxon>Luminiphilus</taxon>
    </lineage>
</organism>
<dbReference type="PANTHER" id="PTHR43180">
    <property type="entry name" value="3-OXOACYL-(ACYL-CARRIER-PROTEIN) REDUCTASE (AFU_ORTHOLOGUE AFUA_6G11210)"/>
    <property type="match status" value="1"/>
</dbReference>
<dbReference type="GO" id="GO:0010301">
    <property type="term" value="F:xanthoxin dehydrogenase (NAD+) activity"/>
    <property type="evidence" value="ECO:0007669"/>
    <property type="project" value="UniProtKB-EC"/>
</dbReference>
<dbReference type="InterPro" id="IPR002347">
    <property type="entry name" value="SDR_fam"/>
</dbReference>
<dbReference type="PRINTS" id="PR00080">
    <property type="entry name" value="SDRFAMILY"/>
</dbReference>
<keyword evidence="4" id="KW-0443">Lipid metabolism</keyword>
<protein>
    <submittedName>
        <fullName evidence="7">Xanthoxin dehydrogenase</fullName>
        <ecNumber evidence="7">1.1.1.288</ecNumber>
    </submittedName>
</protein>
<evidence type="ECO:0000256" key="5">
    <source>
        <dbReference type="ARBA" id="ARBA00023221"/>
    </source>
</evidence>
<evidence type="ECO:0000256" key="6">
    <source>
        <dbReference type="SAM" id="MobiDB-lite"/>
    </source>
</evidence>
<dbReference type="Proteomes" id="UP000004699">
    <property type="component" value="Unassembled WGS sequence"/>
</dbReference>
<dbReference type="GO" id="GO:0008202">
    <property type="term" value="P:steroid metabolic process"/>
    <property type="evidence" value="ECO:0007669"/>
    <property type="project" value="UniProtKB-KW"/>
</dbReference>
<dbReference type="HOGENOM" id="CLU_010194_1_0_6"/>
<keyword evidence="3" id="KW-0520">NAD</keyword>
<dbReference type="SUPFAM" id="SSF51735">
    <property type="entry name" value="NAD(P)-binding Rossmann-fold domains"/>
    <property type="match status" value="1"/>
</dbReference>
<dbReference type="AlphaFoldDB" id="B8KQF2"/>
<comment type="similarity">
    <text evidence="1">Belongs to the short-chain dehydrogenases/reductases (SDR) family.</text>
</comment>
<dbReference type="OrthoDB" id="6861885at2"/>
<dbReference type="RefSeq" id="WP_009021002.1">
    <property type="nucleotide sequence ID" value="NZ_DS999411.1"/>
</dbReference>
<name>B8KQF2_9GAMM</name>
<evidence type="ECO:0000256" key="3">
    <source>
        <dbReference type="ARBA" id="ARBA00023027"/>
    </source>
</evidence>
<dbReference type="EMBL" id="DS999411">
    <property type="protein sequence ID" value="EED36258.1"/>
    <property type="molecule type" value="Genomic_DNA"/>
</dbReference>